<dbReference type="Gene3D" id="3.40.50.150">
    <property type="entry name" value="Vaccinia Virus protein VP39"/>
    <property type="match status" value="2"/>
</dbReference>
<dbReference type="PIRSF" id="PIRSF017393">
    <property type="entry name" value="MTase_SAV2177"/>
    <property type="match status" value="1"/>
</dbReference>
<reference evidence="2" key="1">
    <citation type="journal article" date="2019" name="Int. J. Syst. Evol. Microbiol.">
        <title>The Global Catalogue of Microorganisms (GCM) 10K type strain sequencing project: providing services to taxonomists for standard genome sequencing and annotation.</title>
        <authorList>
            <consortium name="The Broad Institute Genomics Platform"/>
            <consortium name="The Broad Institute Genome Sequencing Center for Infectious Disease"/>
            <person name="Wu L."/>
            <person name="Ma J."/>
        </authorList>
    </citation>
    <scope>NUCLEOTIDE SEQUENCE [LARGE SCALE GENOMIC DNA]</scope>
    <source>
        <strain evidence="2">JCM 3380</strain>
    </source>
</reference>
<dbReference type="EMBL" id="BAAABU010000027">
    <property type="protein sequence ID" value="GAA0258630.1"/>
    <property type="molecule type" value="Genomic_DNA"/>
</dbReference>
<keyword evidence="2" id="KW-1185">Reference proteome</keyword>
<organism evidence="1 2">
    <name type="scientific">Saccharothrix mutabilis subsp. mutabilis</name>
    <dbReference type="NCBI Taxonomy" id="66855"/>
    <lineage>
        <taxon>Bacteria</taxon>
        <taxon>Bacillati</taxon>
        <taxon>Actinomycetota</taxon>
        <taxon>Actinomycetes</taxon>
        <taxon>Pseudonocardiales</taxon>
        <taxon>Pseudonocardiaceae</taxon>
        <taxon>Saccharothrix</taxon>
    </lineage>
</organism>
<sequence length="231" mass="24669">MARIGSRVPGEADPGLPSAARVCDYLLGGGHHFAADRALAREFLLAQPNARTIVRLDRSFLRRAVLHLIDRGVRQFLDLGSGLPSVGNVHGKDVTDPRTVPAAVRRTGLLDFAEPIGVLAVGVFHFVPPECGPVGVLGVYRDALAPGSALALSQFTSDLQPAEMAGIVEVMRKSPNPVFPRTHAEITALFDGFEVVEPGVVPLPRWRPEEGVAGRDDPDRAGIFAGVGHKR</sequence>
<keyword evidence="1" id="KW-0808">Transferase</keyword>
<dbReference type="Proteomes" id="UP001500416">
    <property type="component" value="Unassembled WGS sequence"/>
</dbReference>
<dbReference type="InterPro" id="IPR006764">
    <property type="entry name" value="SAM_dep_MeTrfase_SAV2177_type"/>
</dbReference>
<proteinExistence type="predicted"/>
<accession>A0ABP3EEJ8</accession>
<dbReference type="InterPro" id="IPR029063">
    <property type="entry name" value="SAM-dependent_MTases_sf"/>
</dbReference>
<gene>
    <name evidence="1" type="ORF">GCM10010492_69510</name>
</gene>
<name>A0ABP3EEJ8_9PSEU</name>
<dbReference type="GO" id="GO:0032259">
    <property type="term" value="P:methylation"/>
    <property type="evidence" value="ECO:0007669"/>
    <property type="project" value="UniProtKB-KW"/>
</dbReference>
<keyword evidence="1" id="KW-0489">Methyltransferase</keyword>
<dbReference type="GO" id="GO:0008168">
    <property type="term" value="F:methyltransferase activity"/>
    <property type="evidence" value="ECO:0007669"/>
    <property type="project" value="UniProtKB-KW"/>
</dbReference>
<protein>
    <submittedName>
        <fullName evidence="1">SAM-dependent methyltransferase</fullName>
    </submittedName>
</protein>
<evidence type="ECO:0000313" key="2">
    <source>
        <dbReference type="Proteomes" id="UP001500416"/>
    </source>
</evidence>
<comment type="caution">
    <text evidence="1">The sequence shown here is derived from an EMBL/GenBank/DDBJ whole genome shotgun (WGS) entry which is preliminary data.</text>
</comment>
<dbReference type="SUPFAM" id="SSF53335">
    <property type="entry name" value="S-adenosyl-L-methionine-dependent methyltransferases"/>
    <property type="match status" value="1"/>
</dbReference>
<evidence type="ECO:0000313" key="1">
    <source>
        <dbReference type="EMBL" id="GAA0258630.1"/>
    </source>
</evidence>
<dbReference type="Pfam" id="PF04672">
    <property type="entry name" value="Methyltransf_19"/>
    <property type="match status" value="2"/>
</dbReference>